<name>A0ABT1WQJ2_9LACT</name>
<evidence type="ECO:0000313" key="3">
    <source>
        <dbReference type="Proteomes" id="UP001059480"/>
    </source>
</evidence>
<dbReference type="EMBL" id="JANHNZ010000007">
    <property type="protein sequence ID" value="MCQ9210423.1"/>
    <property type="molecule type" value="Genomic_DNA"/>
</dbReference>
<keyword evidence="1" id="KW-0812">Transmembrane</keyword>
<reference evidence="2" key="3">
    <citation type="journal article" date="2023" name="Microbiol. Resour. Announc.">
        <title>Draft Genome Sequence of Granulicatella sp. Strain S8, Isolated from a Marine Fish, Seriola quinqueradiata.</title>
        <authorList>
            <person name="Lee M."/>
            <person name="Farooq A."/>
            <person name="Jeong J.B."/>
            <person name="Jung M.Y."/>
        </authorList>
    </citation>
    <scope>NUCLEOTIDE SEQUENCE</scope>
    <source>
        <strain evidence="2">S8</strain>
    </source>
</reference>
<dbReference type="Proteomes" id="UP001059480">
    <property type="component" value="Unassembled WGS sequence"/>
</dbReference>
<keyword evidence="1" id="KW-0472">Membrane</keyword>
<dbReference type="RefSeq" id="WP_256945536.1">
    <property type="nucleotide sequence ID" value="NZ_JANHNZ010000007.1"/>
</dbReference>
<gene>
    <name evidence="2" type="ORF">NPA36_07645</name>
</gene>
<keyword evidence="1" id="KW-1133">Transmembrane helix</keyword>
<proteinExistence type="predicted"/>
<feature type="transmembrane region" description="Helical" evidence="1">
    <location>
        <begin position="6"/>
        <end position="24"/>
    </location>
</feature>
<sequence length="159" mass="17745">MNKNSITVVVLVAIIAFFMGGWLGRMTNTMKSYQLIAVSENQDVTVDQLQVIASETEIAILDLPNFTVRDKNINGMVNFTILVGEDVVAQYQHFTYFGEDGKLVTFANSDTANYHKRTIVLKGGHSKLGLLKGRIEIPRKNLPTLVEDIPLVFEELNSN</sequence>
<evidence type="ECO:0008006" key="4">
    <source>
        <dbReference type="Google" id="ProtNLM"/>
    </source>
</evidence>
<evidence type="ECO:0000313" key="2">
    <source>
        <dbReference type="EMBL" id="MCQ9210423.1"/>
    </source>
</evidence>
<keyword evidence="3" id="KW-1185">Reference proteome</keyword>
<evidence type="ECO:0000256" key="1">
    <source>
        <dbReference type="SAM" id="Phobius"/>
    </source>
</evidence>
<comment type="caution">
    <text evidence="2">The sequence shown here is derived from an EMBL/GenBank/DDBJ whole genome shotgun (WGS) entry which is preliminary data.</text>
</comment>
<organism evidence="2 3">
    <name type="scientific">Granulicatella seriolae</name>
    <dbReference type="NCBI Taxonomy" id="2967226"/>
    <lineage>
        <taxon>Bacteria</taxon>
        <taxon>Bacillati</taxon>
        <taxon>Bacillota</taxon>
        <taxon>Bacilli</taxon>
        <taxon>Lactobacillales</taxon>
        <taxon>Carnobacteriaceae</taxon>
        <taxon>Granulicatella</taxon>
    </lineage>
</organism>
<reference evidence="2" key="1">
    <citation type="submission" date="2022-07" db="EMBL/GenBank/DDBJ databases">
        <authorList>
            <person name="Jung M.-Y."/>
            <person name="Lee M."/>
        </authorList>
    </citation>
    <scope>NUCLEOTIDE SEQUENCE</scope>
    <source>
        <strain evidence="2">S8</strain>
    </source>
</reference>
<protein>
    <recommendedName>
        <fullName evidence="4">DUF4230 domain-containing protein</fullName>
    </recommendedName>
</protein>
<accession>A0ABT1WQJ2</accession>
<reference evidence="2" key="2">
    <citation type="journal article" date="2023" name="Curr. Microbiol.">
        <title>Granulicatella seriolae sp. nov., a Novel Facultative Anaerobe Isolated from Yellowtail Marine Fish.</title>
        <authorList>
            <person name="Lee M."/>
            <person name="Choi Y.J."/>
            <person name="Farooq A."/>
            <person name="Jeong J.B."/>
            <person name="Jung M.Y."/>
        </authorList>
    </citation>
    <scope>NUCLEOTIDE SEQUENCE</scope>
    <source>
        <strain evidence="2">S8</strain>
    </source>
</reference>